<gene>
    <name evidence="3" type="primary">fxsA</name>
    <name evidence="3" type="ORF">F6X38_13455</name>
</gene>
<dbReference type="Proteomes" id="UP000432089">
    <property type="component" value="Unassembled WGS sequence"/>
</dbReference>
<dbReference type="Pfam" id="PF04186">
    <property type="entry name" value="FxsA"/>
    <property type="match status" value="1"/>
</dbReference>
<organism evidence="3 4">
    <name type="scientific">Plantimonas leprariae</name>
    <dbReference type="NCBI Taxonomy" id="2615207"/>
    <lineage>
        <taxon>Bacteria</taxon>
        <taxon>Pseudomonadati</taxon>
        <taxon>Pseudomonadota</taxon>
        <taxon>Alphaproteobacteria</taxon>
        <taxon>Hyphomicrobiales</taxon>
        <taxon>Aurantimonadaceae</taxon>
        <taxon>Plantimonas</taxon>
    </lineage>
</organism>
<keyword evidence="2" id="KW-1133">Transmembrane helix</keyword>
<dbReference type="AlphaFoldDB" id="A0A7V7PNK1"/>
<evidence type="ECO:0000256" key="2">
    <source>
        <dbReference type="SAM" id="Phobius"/>
    </source>
</evidence>
<feature type="transmembrane region" description="Helical" evidence="2">
    <location>
        <begin position="30"/>
        <end position="48"/>
    </location>
</feature>
<dbReference type="NCBIfam" id="NF008528">
    <property type="entry name" value="PRK11463.1-2"/>
    <property type="match status" value="1"/>
</dbReference>
<keyword evidence="2" id="KW-0472">Membrane</keyword>
<evidence type="ECO:0000313" key="4">
    <source>
        <dbReference type="Proteomes" id="UP000432089"/>
    </source>
</evidence>
<proteinExistence type="predicted"/>
<feature type="transmembrane region" description="Helical" evidence="2">
    <location>
        <begin position="77"/>
        <end position="101"/>
    </location>
</feature>
<keyword evidence="4" id="KW-1185">Reference proteome</keyword>
<dbReference type="EMBL" id="VZDO01000010">
    <property type="protein sequence ID" value="KAB0679337.1"/>
    <property type="molecule type" value="Genomic_DNA"/>
</dbReference>
<dbReference type="InterPro" id="IPR007313">
    <property type="entry name" value="FxsA"/>
</dbReference>
<feature type="compositionally biased region" description="Gly residues" evidence="1">
    <location>
        <begin position="127"/>
        <end position="138"/>
    </location>
</feature>
<evidence type="ECO:0000256" key="1">
    <source>
        <dbReference type="SAM" id="MobiDB-lite"/>
    </source>
</evidence>
<dbReference type="PANTHER" id="PTHR35335">
    <property type="entry name" value="UPF0716 PROTEIN FXSA"/>
    <property type="match status" value="1"/>
</dbReference>
<reference evidence="3 4" key="1">
    <citation type="submission" date="2019-09" db="EMBL/GenBank/DDBJ databases">
        <title>YIM 132180 draft genome.</title>
        <authorList>
            <person name="Zhang K."/>
        </authorList>
    </citation>
    <scope>NUCLEOTIDE SEQUENCE [LARGE SCALE GENOMIC DNA]</scope>
    <source>
        <strain evidence="3 4">YIM 132180</strain>
    </source>
</reference>
<keyword evidence="2" id="KW-0812">Transmembrane</keyword>
<evidence type="ECO:0000313" key="3">
    <source>
        <dbReference type="EMBL" id="KAB0679337.1"/>
    </source>
</evidence>
<dbReference type="RefSeq" id="WP_150970352.1">
    <property type="nucleotide sequence ID" value="NZ_VZDO01000010.1"/>
</dbReference>
<name>A0A7V7PNK1_9HYPH</name>
<accession>A0A7V7PNK1</accession>
<feature type="region of interest" description="Disordered" evidence="1">
    <location>
        <begin position="124"/>
        <end position="174"/>
    </location>
</feature>
<comment type="caution">
    <text evidence="3">The sequence shown here is derived from an EMBL/GenBank/DDBJ whole genome shotgun (WGS) entry which is preliminary data.</text>
</comment>
<protein>
    <submittedName>
        <fullName evidence="3">Membrane protein FxsA</fullName>
    </submittedName>
</protein>
<dbReference type="GO" id="GO:0016020">
    <property type="term" value="C:membrane"/>
    <property type="evidence" value="ECO:0007669"/>
    <property type="project" value="InterPro"/>
</dbReference>
<sequence length="174" mass="18313">MPLALVPILLLVVPILEIAAFILVGREIGLLPTLGIVVVSAVVGALLLRRQGLGALRRIQGEIAAGRVPGRELADGVLIVAAGILLLTPGLVTDVVGYLLFVPAVRAFIRRFLARRVVVTATMAGSRPGGSGDGGGGKRPARPDVVDLSEEDYERRPDPNSPWNGSHEGNRTLH</sequence>
<dbReference type="PANTHER" id="PTHR35335:SF1">
    <property type="entry name" value="UPF0716 PROTEIN FXSA"/>
    <property type="match status" value="1"/>
</dbReference>